<dbReference type="Proteomes" id="UP000273811">
    <property type="component" value="Unassembled WGS sequence"/>
</dbReference>
<dbReference type="PANTHER" id="PTHR31118">
    <property type="entry name" value="CYCLASE-LIKE PROTEIN 2"/>
    <property type="match status" value="1"/>
</dbReference>
<name>A0A443IZD8_9BACI</name>
<comment type="caution">
    <text evidence="1">The sequence shown here is derived from an EMBL/GenBank/DDBJ whole genome shotgun (WGS) entry which is preliminary data.</text>
</comment>
<proteinExistence type="predicted"/>
<dbReference type="EMBL" id="QYTU02000005">
    <property type="protein sequence ID" value="RWR13638.1"/>
    <property type="molecule type" value="Genomic_DNA"/>
</dbReference>
<dbReference type="OrthoDB" id="9796085at2"/>
<sequence length="242" mass="27239">MGKQKERLIDLSHTLTSYGENPYQQLGENARSMIGTFATYEANGFYECALYIGDHAGTHMDATKHFNPDGLYTDEIPLEAFYGEACVLDLSHMEANADVTIEDIQRSAEKAQVNLEDFHIVLLKTERDKLYGTPEYFRDLLNILPETIEWLINKGMITLGVDMVTIELDRYIHDPDSGLAPNAPERYPAHCLMKKYEWYMIENMTGLSEIPGSTCKFAGFPIKIGKGSGAPMRAVAIVEEKD</sequence>
<dbReference type="RefSeq" id="WP_120070514.1">
    <property type="nucleotide sequence ID" value="NZ_CP126113.1"/>
</dbReference>
<dbReference type="PANTHER" id="PTHR31118:SF12">
    <property type="entry name" value="CYCLASE-LIKE PROTEIN 2"/>
    <property type="match status" value="1"/>
</dbReference>
<dbReference type="Gene3D" id="3.50.30.50">
    <property type="entry name" value="Putative cyclase"/>
    <property type="match status" value="1"/>
</dbReference>
<dbReference type="GO" id="GO:0019441">
    <property type="term" value="P:L-tryptophan catabolic process to kynurenine"/>
    <property type="evidence" value="ECO:0007669"/>
    <property type="project" value="InterPro"/>
</dbReference>
<dbReference type="Pfam" id="PF04199">
    <property type="entry name" value="Cyclase"/>
    <property type="match status" value="1"/>
</dbReference>
<accession>A0A443IZD8</accession>
<gene>
    <name evidence="1" type="ORF">D4N35_004275</name>
</gene>
<evidence type="ECO:0000313" key="1">
    <source>
        <dbReference type="EMBL" id="RWR13638.1"/>
    </source>
</evidence>
<dbReference type="InterPro" id="IPR037175">
    <property type="entry name" value="KFase_sf"/>
</dbReference>
<organism evidence="1 2">
    <name type="scientific">Siminovitchia fortis</name>
    <dbReference type="NCBI Taxonomy" id="254758"/>
    <lineage>
        <taxon>Bacteria</taxon>
        <taxon>Bacillati</taxon>
        <taxon>Bacillota</taxon>
        <taxon>Bacilli</taxon>
        <taxon>Bacillales</taxon>
        <taxon>Bacillaceae</taxon>
        <taxon>Siminovitchia</taxon>
    </lineage>
</organism>
<dbReference type="SUPFAM" id="SSF102198">
    <property type="entry name" value="Putative cyclase"/>
    <property type="match status" value="1"/>
</dbReference>
<protein>
    <submittedName>
        <fullName evidence="1">Cyclase family protein</fullName>
    </submittedName>
</protein>
<reference evidence="1" key="1">
    <citation type="submission" date="2018-12" db="EMBL/GenBank/DDBJ databases">
        <authorList>
            <person name="Sun L."/>
            <person name="Chen Z."/>
        </authorList>
    </citation>
    <scope>NUCLEOTIDE SEQUENCE [LARGE SCALE GENOMIC DNA]</scope>
    <source>
        <strain evidence="1">DSM 16012</strain>
    </source>
</reference>
<dbReference type="InterPro" id="IPR007325">
    <property type="entry name" value="KFase/CYL"/>
</dbReference>
<dbReference type="AlphaFoldDB" id="A0A443IZD8"/>
<evidence type="ECO:0000313" key="2">
    <source>
        <dbReference type="Proteomes" id="UP000273811"/>
    </source>
</evidence>
<keyword evidence="2" id="KW-1185">Reference proteome</keyword>
<dbReference type="GO" id="GO:0004061">
    <property type="term" value="F:arylformamidase activity"/>
    <property type="evidence" value="ECO:0007669"/>
    <property type="project" value="InterPro"/>
</dbReference>